<dbReference type="AlphaFoldDB" id="A0ABD4W5W9"/>
<feature type="domain" description="SnoaL-like" evidence="1">
    <location>
        <begin position="19"/>
        <end position="118"/>
    </location>
</feature>
<evidence type="ECO:0000259" key="1">
    <source>
        <dbReference type="Pfam" id="PF12680"/>
    </source>
</evidence>
<protein>
    <submittedName>
        <fullName evidence="2">Nuclear transport factor 2 family protein</fullName>
    </submittedName>
</protein>
<accession>A0ABD4W5W9</accession>
<organism evidence="2 3">
    <name type="scientific">Bifidobacterium pseudocatenulatum</name>
    <dbReference type="NCBI Taxonomy" id="28026"/>
    <lineage>
        <taxon>Bacteria</taxon>
        <taxon>Bacillati</taxon>
        <taxon>Actinomycetota</taxon>
        <taxon>Actinomycetes</taxon>
        <taxon>Bifidobacteriales</taxon>
        <taxon>Bifidobacteriaceae</taxon>
        <taxon>Bifidobacterium</taxon>
    </lineage>
</organism>
<sequence>MKVNERGVSIMNEREKTIRLWFDMWLYQKDMGIDDIFTEDVLYTESWCPQYSNRKTVKHWFQEWNTRGKVVIWEIRQFFHKDNQTIVEWYFKNEMNNGDIEEFDGVSLVEWTEDNKIKALKEFGCNRNTYNPYQESDIPQFRNQKANWF</sequence>
<reference evidence="2 3" key="1">
    <citation type="submission" date="2023-01" db="EMBL/GenBank/DDBJ databases">
        <title>Human gut microbiome strain richness.</title>
        <authorList>
            <person name="Chen-Liaw A."/>
        </authorList>
    </citation>
    <scope>NUCLEOTIDE SEQUENCE [LARGE SCALE GENOMIC DNA]</scope>
    <source>
        <strain evidence="2 3">RTP21311st1_C8_RTP21311_201001</strain>
    </source>
</reference>
<name>A0ABD4W5W9_BIFPS</name>
<dbReference type="Proteomes" id="UP001212008">
    <property type="component" value="Unassembled WGS sequence"/>
</dbReference>
<dbReference type="InterPro" id="IPR037401">
    <property type="entry name" value="SnoaL-like"/>
</dbReference>
<gene>
    <name evidence="2" type="ORF">PMN70_02305</name>
</gene>
<evidence type="ECO:0000313" key="2">
    <source>
        <dbReference type="EMBL" id="MDB6491042.1"/>
    </source>
</evidence>
<dbReference type="InterPro" id="IPR032710">
    <property type="entry name" value="NTF2-like_dom_sf"/>
</dbReference>
<dbReference type="Pfam" id="PF12680">
    <property type="entry name" value="SnoaL_2"/>
    <property type="match status" value="1"/>
</dbReference>
<dbReference type="RefSeq" id="WP_004219665.1">
    <property type="nucleotide sequence ID" value="NZ_BCXZ01000019.1"/>
</dbReference>
<comment type="caution">
    <text evidence="2">The sequence shown here is derived from an EMBL/GenBank/DDBJ whole genome shotgun (WGS) entry which is preliminary data.</text>
</comment>
<dbReference type="EMBL" id="JAQKRA010000001">
    <property type="protein sequence ID" value="MDB6491042.1"/>
    <property type="molecule type" value="Genomic_DNA"/>
</dbReference>
<dbReference type="SUPFAM" id="SSF54427">
    <property type="entry name" value="NTF2-like"/>
    <property type="match status" value="1"/>
</dbReference>
<proteinExistence type="predicted"/>
<dbReference type="Gene3D" id="3.10.450.50">
    <property type="match status" value="1"/>
</dbReference>
<evidence type="ECO:0000313" key="3">
    <source>
        <dbReference type="Proteomes" id="UP001212008"/>
    </source>
</evidence>